<feature type="coiled-coil region" evidence="1">
    <location>
        <begin position="88"/>
        <end position="203"/>
    </location>
</feature>
<sequence>MDKTRTYDLVFQVADTLLTEGVRPTQQNVRERMGRGSLTTINKALNVWWAELGQRMAEPSVPNLPEPLVKNMQQLWRDAVFYARDQLANQAKQQEVDYQQRCAHLQHQQQQWQQERHELEQRLREALAAQEALLSEQRQLQERLHQQESRLISQQGELKTLERELSRQEVLHQRLLELEVQQREQWQHKYELLKQECQRLMAKLPGQG</sequence>
<keyword evidence="1" id="KW-0175">Coiled coil</keyword>
<dbReference type="RefSeq" id="WP_027313258.1">
    <property type="nucleotide sequence ID" value="NZ_JAUESS010000002.1"/>
</dbReference>
<keyword evidence="4" id="KW-1185">Reference proteome</keyword>
<dbReference type="EMBL" id="JBHLZN010000001">
    <property type="protein sequence ID" value="MFB9885135.1"/>
    <property type="molecule type" value="Genomic_DNA"/>
</dbReference>
<evidence type="ECO:0000313" key="3">
    <source>
        <dbReference type="EMBL" id="MFB9885135.1"/>
    </source>
</evidence>
<proteinExistence type="predicted"/>
<comment type="caution">
    <text evidence="3">The sequence shown here is derived from an EMBL/GenBank/DDBJ whole genome shotgun (WGS) entry which is preliminary data.</text>
</comment>
<dbReference type="Proteomes" id="UP001589628">
    <property type="component" value="Unassembled WGS sequence"/>
</dbReference>
<gene>
    <name evidence="3" type="ORF">ACFFLH_01740</name>
</gene>
<reference evidence="3 4" key="1">
    <citation type="submission" date="2024-09" db="EMBL/GenBank/DDBJ databases">
        <authorList>
            <person name="Sun Q."/>
            <person name="Mori K."/>
        </authorList>
    </citation>
    <scope>NUCLEOTIDE SEQUENCE [LARGE SCALE GENOMIC DNA]</scope>
    <source>
        <strain evidence="3 4">ATCC 51285</strain>
    </source>
</reference>
<keyword evidence="3" id="KW-0238">DNA-binding</keyword>
<dbReference type="Pfam" id="PF11740">
    <property type="entry name" value="KfrA_N"/>
    <property type="match status" value="1"/>
</dbReference>
<feature type="domain" description="KfrA N-terminal DNA-binding" evidence="2">
    <location>
        <begin position="6"/>
        <end position="133"/>
    </location>
</feature>
<evidence type="ECO:0000313" key="4">
    <source>
        <dbReference type="Proteomes" id="UP001589628"/>
    </source>
</evidence>
<protein>
    <submittedName>
        <fullName evidence="3">DNA-binding protein</fullName>
    </submittedName>
</protein>
<evidence type="ECO:0000259" key="2">
    <source>
        <dbReference type="Pfam" id="PF11740"/>
    </source>
</evidence>
<dbReference type="InterPro" id="IPR021104">
    <property type="entry name" value="KfrA_DNA-bd_N"/>
</dbReference>
<dbReference type="GO" id="GO:0003677">
    <property type="term" value="F:DNA binding"/>
    <property type="evidence" value="ECO:0007669"/>
    <property type="project" value="UniProtKB-KW"/>
</dbReference>
<accession>A0ABV5Z8G8</accession>
<evidence type="ECO:0000256" key="1">
    <source>
        <dbReference type="SAM" id="Coils"/>
    </source>
</evidence>
<name>A0ABV5Z8G8_9GAMM</name>
<organism evidence="3 4">
    <name type="scientific">Balneatrix alpica</name>
    <dbReference type="NCBI Taxonomy" id="75684"/>
    <lineage>
        <taxon>Bacteria</taxon>
        <taxon>Pseudomonadati</taxon>
        <taxon>Pseudomonadota</taxon>
        <taxon>Gammaproteobacteria</taxon>
        <taxon>Oceanospirillales</taxon>
        <taxon>Balneatrichaceae</taxon>
        <taxon>Balneatrix</taxon>
    </lineage>
</organism>